<evidence type="ECO:0000313" key="3">
    <source>
        <dbReference type="Proteomes" id="UP000004184"/>
    </source>
</evidence>
<feature type="compositionally biased region" description="Basic residues" evidence="1">
    <location>
        <begin position="1"/>
        <end position="14"/>
    </location>
</feature>
<organism evidence="2 3">
    <name type="scientific">Streptomyces viridochromogenes (strain DSM 40736 / JCM 4977 / BCRC 1201 / Tue 494)</name>
    <dbReference type="NCBI Taxonomy" id="591159"/>
    <lineage>
        <taxon>Bacteria</taxon>
        <taxon>Bacillati</taxon>
        <taxon>Actinomycetota</taxon>
        <taxon>Actinomycetes</taxon>
        <taxon>Kitasatosporales</taxon>
        <taxon>Streptomycetaceae</taxon>
        <taxon>Streptomyces</taxon>
    </lineage>
</organism>
<reference evidence="3" key="1">
    <citation type="submission" date="2009-02" db="EMBL/GenBank/DDBJ databases">
        <title>Annotation of Streptomyces viridochromogenes strain DSM 40736.</title>
        <authorList>
            <consortium name="The Broad Institute Genome Sequencing Platform"/>
            <consortium name="Broad Institute Microbial Sequencing Center"/>
            <person name="Fischbach M."/>
            <person name="Godfrey P."/>
            <person name="Ward D."/>
            <person name="Young S."/>
            <person name="Zeng Q."/>
            <person name="Koehrsen M."/>
            <person name="Alvarado L."/>
            <person name="Berlin A.M."/>
            <person name="Bochicchio J."/>
            <person name="Borenstein D."/>
            <person name="Chapman S.B."/>
            <person name="Chen Z."/>
            <person name="Engels R."/>
            <person name="Freedman E."/>
            <person name="Gellesch M."/>
            <person name="Goldberg J."/>
            <person name="Griggs A."/>
            <person name="Gujja S."/>
            <person name="Heilman E.R."/>
            <person name="Heiman D.I."/>
            <person name="Hepburn T.A."/>
            <person name="Howarth C."/>
            <person name="Jen D."/>
            <person name="Larson L."/>
            <person name="Lewis B."/>
            <person name="Mehta T."/>
            <person name="Park D."/>
            <person name="Pearson M."/>
            <person name="Richards J."/>
            <person name="Roberts A."/>
            <person name="Saif S."/>
            <person name="Shea T.D."/>
            <person name="Shenoy N."/>
            <person name="Sisk P."/>
            <person name="Stolte C."/>
            <person name="Sykes S.N."/>
            <person name="Thomson T."/>
            <person name="Walk T."/>
            <person name="White J."/>
            <person name="Yandava C."/>
            <person name="Straight P."/>
            <person name="Clardy J."/>
            <person name="Hung D."/>
            <person name="Kolter R."/>
            <person name="Mekalanos J."/>
            <person name="Walker S."/>
            <person name="Walsh C.T."/>
            <person name="Wieland-Brown L.C."/>
            <person name="Haas B."/>
            <person name="Nusbaum C."/>
            <person name="Birren B."/>
        </authorList>
    </citation>
    <scope>NUCLEOTIDE SEQUENCE [LARGE SCALE GENOMIC DNA]</scope>
    <source>
        <strain evidence="3">DSM 40736 / JCM 4977 / BCRC 1201 / Tue 494</strain>
    </source>
</reference>
<accession>D9X0P6</accession>
<name>D9X0P6_STRVT</name>
<proteinExistence type="predicted"/>
<evidence type="ECO:0000313" key="2">
    <source>
        <dbReference type="EMBL" id="EFL31309.1"/>
    </source>
</evidence>
<dbReference type="STRING" id="591159.SSQG_01828"/>
<gene>
    <name evidence="2" type="ORF">SSQG_01828</name>
</gene>
<dbReference type="Proteomes" id="UP000004184">
    <property type="component" value="Unassembled WGS sequence"/>
</dbReference>
<protein>
    <submittedName>
        <fullName evidence="2">Predicted protein</fullName>
    </submittedName>
</protein>
<evidence type="ECO:0000256" key="1">
    <source>
        <dbReference type="SAM" id="MobiDB-lite"/>
    </source>
</evidence>
<keyword evidence="3" id="KW-1185">Reference proteome</keyword>
<dbReference type="EMBL" id="GG657757">
    <property type="protein sequence ID" value="EFL31309.1"/>
    <property type="molecule type" value="Genomic_DNA"/>
</dbReference>
<dbReference type="AlphaFoldDB" id="D9X0P6"/>
<sequence length="92" mass="10419">MRGPRRKPAHRQHRDRPGQTARQGPPALVLHVPFLVSSVRRLIGHCVHRFICRNGCEVTPDNSYVAWFGVWLELKRVDTGGPKARGESAWQG</sequence>
<feature type="region of interest" description="Disordered" evidence="1">
    <location>
        <begin position="1"/>
        <end position="25"/>
    </location>
</feature>
<dbReference type="HOGENOM" id="CLU_2412039_0_0_11"/>